<dbReference type="SUPFAM" id="SSF54427">
    <property type="entry name" value="NTF2-like"/>
    <property type="match status" value="1"/>
</dbReference>
<dbReference type="EMBL" id="FOIB01000001">
    <property type="protein sequence ID" value="SET13612.1"/>
    <property type="molecule type" value="Genomic_DNA"/>
</dbReference>
<evidence type="ECO:0000259" key="2">
    <source>
        <dbReference type="Pfam" id="PF14534"/>
    </source>
</evidence>
<feature type="domain" description="DUF4440" evidence="2">
    <location>
        <begin position="34"/>
        <end position="153"/>
    </location>
</feature>
<dbReference type="AlphaFoldDB" id="A0A511STK7"/>
<protein>
    <recommendedName>
        <fullName evidence="2">DUF4440 domain-containing protein</fullName>
    </recommendedName>
</protein>
<sequence>MNRSVLTRCVLACAWLMFPLACSHVDHARDEQRIREQVDAQTAAWNRQDAVVWSQDFAPDADFINIVGTVFEGKAQIQERHAAIFESLFKGSQSKVTVRRISFLGDDVAVVDATHEVTGHPGLPPGVQNTEPGLLRTQMRYVMQRSADGAWRIAAGQNTDVKPRPAAP</sequence>
<dbReference type="RefSeq" id="WP_245772139.1">
    <property type="nucleotide sequence ID" value="NZ_BJXR01000006.1"/>
</dbReference>
<organism evidence="3 6">
    <name type="scientific">Myxococcus fulvus</name>
    <dbReference type="NCBI Taxonomy" id="33"/>
    <lineage>
        <taxon>Bacteria</taxon>
        <taxon>Pseudomonadati</taxon>
        <taxon>Myxococcota</taxon>
        <taxon>Myxococcia</taxon>
        <taxon>Myxococcales</taxon>
        <taxon>Cystobacterineae</taxon>
        <taxon>Myxococcaceae</taxon>
        <taxon>Myxococcus</taxon>
    </lineage>
</organism>
<dbReference type="Proteomes" id="UP000183760">
    <property type="component" value="Unassembled WGS sequence"/>
</dbReference>
<dbReference type="STRING" id="1334629.MFUL124B02_06945"/>
<dbReference type="InterPro" id="IPR027843">
    <property type="entry name" value="DUF4440"/>
</dbReference>
<accession>A0A511STK7</accession>
<evidence type="ECO:0000313" key="5">
    <source>
        <dbReference type="Proteomes" id="UP000183760"/>
    </source>
</evidence>
<keyword evidence="5" id="KW-1185">Reference proteome</keyword>
<dbReference type="EMBL" id="BJXR01000006">
    <property type="protein sequence ID" value="GEN05249.1"/>
    <property type="molecule type" value="Genomic_DNA"/>
</dbReference>
<dbReference type="InterPro" id="IPR032710">
    <property type="entry name" value="NTF2-like_dom_sf"/>
</dbReference>
<dbReference type="InterPro" id="IPR011944">
    <property type="entry name" value="Steroid_delta5-4_isomerase"/>
</dbReference>
<evidence type="ECO:0000313" key="4">
    <source>
        <dbReference type="EMBL" id="SET13612.1"/>
    </source>
</evidence>
<evidence type="ECO:0000313" key="6">
    <source>
        <dbReference type="Proteomes" id="UP000321514"/>
    </source>
</evidence>
<dbReference type="NCBIfam" id="TIGR02246">
    <property type="entry name" value="SgcJ/EcaC family oxidoreductase"/>
    <property type="match status" value="1"/>
</dbReference>
<reference evidence="3 6" key="2">
    <citation type="submission" date="2019-07" db="EMBL/GenBank/DDBJ databases">
        <title>Whole genome shotgun sequence of Myxococcus fulvus NBRC 100333.</title>
        <authorList>
            <person name="Hosoyama A."/>
            <person name="Uohara A."/>
            <person name="Ohji S."/>
            <person name="Ichikawa N."/>
        </authorList>
    </citation>
    <scope>NUCLEOTIDE SEQUENCE [LARGE SCALE GENOMIC DNA]</scope>
    <source>
        <strain evidence="3 6">NBRC 100333</strain>
    </source>
</reference>
<dbReference type="Gene3D" id="3.10.450.50">
    <property type="match status" value="1"/>
</dbReference>
<dbReference type="Proteomes" id="UP000321514">
    <property type="component" value="Unassembled WGS sequence"/>
</dbReference>
<name>A0A511STK7_MYXFU</name>
<feature type="signal peptide" evidence="1">
    <location>
        <begin position="1"/>
        <end position="28"/>
    </location>
</feature>
<keyword evidence="1" id="KW-0732">Signal</keyword>
<gene>
    <name evidence="3" type="ORF">MFU01_02860</name>
    <name evidence="4" type="ORF">SAMN05443572_1011206</name>
</gene>
<proteinExistence type="predicted"/>
<dbReference type="Pfam" id="PF14534">
    <property type="entry name" value="DUF4440"/>
    <property type="match status" value="1"/>
</dbReference>
<evidence type="ECO:0000256" key="1">
    <source>
        <dbReference type="SAM" id="SignalP"/>
    </source>
</evidence>
<feature type="chain" id="PRO_5023013197" description="DUF4440 domain-containing protein" evidence="1">
    <location>
        <begin position="29"/>
        <end position="168"/>
    </location>
</feature>
<comment type="caution">
    <text evidence="3">The sequence shown here is derived from an EMBL/GenBank/DDBJ whole genome shotgun (WGS) entry which is preliminary data.</text>
</comment>
<evidence type="ECO:0000313" key="3">
    <source>
        <dbReference type="EMBL" id="GEN05249.1"/>
    </source>
</evidence>
<reference evidence="4 5" key="1">
    <citation type="submission" date="2016-10" db="EMBL/GenBank/DDBJ databases">
        <authorList>
            <person name="Varghese N."/>
            <person name="Submissions S."/>
        </authorList>
    </citation>
    <scope>NUCLEOTIDE SEQUENCE [LARGE SCALE GENOMIC DNA]</scope>
    <source>
        <strain evidence="4 5">DSM 16525</strain>
    </source>
</reference>